<evidence type="ECO:0000256" key="2">
    <source>
        <dbReference type="ARBA" id="ARBA00023157"/>
    </source>
</evidence>
<feature type="chain" id="PRO_5040934864" description="Peptidase S1 domain-containing protein" evidence="3">
    <location>
        <begin position="25"/>
        <end position="306"/>
    </location>
</feature>
<keyword evidence="3" id="KW-0732">Signal</keyword>
<protein>
    <recommendedName>
        <fullName evidence="4">Peptidase S1 domain-containing protein</fullName>
    </recommendedName>
</protein>
<dbReference type="GO" id="GO:0004252">
    <property type="term" value="F:serine-type endopeptidase activity"/>
    <property type="evidence" value="ECO:0007669"/>
    <property type="project" value="InterPro"/>
</dbReference>
<dbReference type="PANTHER" id="PTHR24276:SF91">
    <property type="entry name" value="AT26814P-RELATED"/>
    <property type="match status" value="1"/>
</dbReference>
<dbReference type="CDD" id="cd00190">
    <property type="entry name" value="Tryp_SPc"/>
    <property type="match status" value="1"/>
</dbReference>
<gene>
    <name evidence="5" type="ORF">GGI19_001225</name>
</gene>
<keyword evidence="6" id="KW-1185">Reference proteome</keyword>
<dbReference type="AlphaFoldDB" id="A0A9W8H3Z3"/>
<dbReference type="InterPro" id="IPR001254">
    <property type="entry name" value="Trypsin_dom"/>
</dbReference>
<dbReference type="InterPro" id="IPR018114">
    <property type="entry name" value="TRYPSIN_HIS"/>
</dbReference>
<dbReference type="InterPro" id="IPR001314">
    <property type="entry name" value="Peptidase_S1A"/>
</dbReference>
<dbReference type="PANTHER" id="PTHR24276">
    <property type="entry name" value="POLYSERASE-RELATED"/>
    <property type="match status" value="1"/>
</dbReference>
<dbReference type="SUPFAM" id="SSF50494">
    <property type="entry name" value="Trypsin-like serine proteases"/>
    <property type="match status" value="1"/>
</dbReference>
<dbReference type="GO" id="GO:0006508">
    <property type="term" value="P:proteolysis"/>
    <property type="evidence" value="ECO:0007669"/>
    <property type="project" value="InterPro"/>
</dbReference>
<keyword evidence="2" id="KW-1015">Disulfide bond</keyword>
<dbReference type="OrthoDB" id="6380398at2759"/>
<organism evidence="5 6">
    <name type="scientific">Coemansia pectinata</name>
    <dbReference type="NCBI Taxonomy" id="1052879"/>
    <lineage>
        <taxon>Eukaryota</taxon>
        <taxon>Fungi</taxon>
        <taxon>Fungi incertae sedis</taxon>
        <taxon>Zoopagomycota</taxon>
        <taxon>Kickxellomycotina</taxon>
        <taxon>Kickxellomycetes</taxon>
        <taxon>Kickxellales</taxon>
        <taxon>Kickxellaceae</taxon>
        <taxon>Coemansia</taxon>
    </lineage>
</organism>
<dbReference type="InterPro" id="IPR043504">
    <property type="entry name" value="Peptidase_S1_PA_chymotrypsin"/>
</dbReference>
<feature type="domain" description="Peptidase S1" evidence="4">
    <location>
        <begin position="34"/>
        <end position="280"/>
    </location>
</feature>
<dbReference type="Proteomes" id="UP001140011">
    <property type="component" value="Unassembled WGS sequence"/>
</dbReference>
<evidence type="ECO:0000256" key="3">
    <source>
        <dbReference type="SAM" id="SignalP"/>
    </source>
</evidence>
<dbReference type="EMBL" id="JANBUH010000040">
    <property type="protein sequence ID" value="KAJ2755985.1"/>
    <property type="molecule type" value="Genomic_DNA"/>
</dbReference>
<name>A0A9W8H3Z3_9FUNG</name>
<evidence type="ECO:0000313" key="6">
    <source>
        <dbReference type="Proteomes" id="UP001140011"/>
    </source>
</evidence>
<evidence type="ECO:0000313" key="5">
    <source>
        <dbReference type="EMBL" id="KAJ2755985.1"/>
    </source>
</evidence>
<dbReference type="PROSITE" id="PS00134">
    <property type="entry name" value="TRYPSIN_HIS"/>
    <property type="match status" value="1"/>
</dbReference>
<reference evidence="5" key="1">
    <citation type="submission" date="2022-07" db="EMBL/GenBank/DDBJ databases">
        <title>Phylogenomic reconstructions and comparative analyses of Kickxellomycotina fungi.</title>
        <authorList>
            <person name="Reynolds N.K."/>
            <person name="Stajich J.E."/>
            <person name="Barry K."/>
            <person name="Grigoriev I.V."/>
            <person name="Crous P."/>
            <person name="Smith M.E."/>
        </authorList>
    </citation>
    <scope>NUCLEOTIDE SEQUENCE</scope>
    <source>
        <strain evidence="5">BCRC 34297</strain>
    </source>
</reference>
<dbReference type="InterPro" id="IPR050430">
    <property type="entry name" value="Peptidase_S1"/>
</dbReference>
<dbReference type="SMART" id="SM00020">
    <property type="entry name" value="Tryp_SPc"/>
    <property type="match status" value="1"/>
</dbReference>
<dbReference type="PROSITE" id="PS50240">
    <property type="entry name" value="TRYPSIN_DOM"/>
    <property type="match status" value="1"/>
</dbReference>
<sequence>MKSAITSFTSTVALWAVYAISASAIALPHMEKRIVGGFDLPDNGAPYTVFLTFTKNQASYICGGTVISPNHIVTAAHCVFDSNQQLYTVDEIKVGYGDDSISQQSFVNPSKITAHPGYVTSTVGAHGLNDIAIIEVASFDPAHAPVYVPIYNGAIPAGQQLVALGWGNTVSNNDPKSQPDELKGASVWVGDVEGCKTFAPEYESSDGPLICTLNKYSPGHSTCKGDSGTGVIIAVNNNAYLAGIVSEGGRLNDPTCGTADGYSLFTHVAAQFDFISSATGLGSDFFTQGVLTPQPAVGAKVWQMRY</sequence>
<comment type="similarity">
    <text evidence="1">Belongs to the peptidase S1 family.</text>
</comment>
<dbReference type="InterPro" id="IPR009003">
    <property type="entry name" value="Peptidase_S1_PA"/>
</dbReference>
<evidence type="ECO:0000256" key="1">
    <source>
        <dbReference type="ARBA" id="ARBA00007664"/>
    </source>
</evidence>
<dbReference type="Gene3D" id="2.40.10.10">
    <property type="entry name" value="Trypsin-like serine proteases"/>
    <property type="match status" value="1"/>
</dbReference>
<comment type="caution">
    <text evidence="5">The sequence shown here is derived from an EMBL/GenBank/DDBJ whole genome shotgun (WGS) entry which is preliminary data.</text>
</comment>
<accession>A0A9W8H3Z3</accession>
<feature type="signal peptide" evidence="3">
    <location>
        <begin position="1"/>
        <end position="24"/>
    </location>
</feature>
<dbReference type="Pfam" id="PF00089">
    <property type="entry name" value="Trypsin"/>
    <property type="match status" value="1"/>
</dbReference>
<dbReference type="PRINTS" id="PR00722">
    <property type="entry name" value="CHYMOTRYPSIN"/>
</dbReference>
<proteinExistence type="inferred from homology"/>
<evidence type="ECO:0000259" key="4">
    <source>
        <dbReference type="PROSITE" id="PS50240"/>
    </source>
</evidence>